<dbReference type="EMBL" id="JAVFHQ010000015">
    <property type="protein sequence ID" value="KAK4546265.1"/>
    <property type="molecule type" value="Genomic_DNA"/>
</dbReference>
<feature type="region of interest" description="Disordered" evidence="1">
    <location>
        <begin position="258"/>
        <end position="300"/>
    </location>
</feature>
<accession>A0AAV9JMT9</accession>
<feature type="compositionally biased region" description="Low complexity" evidence="1">
    <location>
        <begin position="274"/>
        <end position="294"/>
    </location>
</feature>
<evidence type="ECO:0000256" key="1">
    <source>
        <dbReference type="SAM" id="MobiDB-lite"/>
    </source>
</evidence>
<feature type="region of interest" description="Disordered" evidence="1">
    <location>
        <begin position="318"/>
        <end position="369"/>
    </location>
</feature>
<keyword evidence="3" id="KW-1185">Reference proteome</keyword>
<name>A0AAV9JMT9_9PEZI</name>
<sequence length="369" mass="39896">MFPTQAAGQFPTHSILSSLTLAEQQTCATNPYFLSPQTILQLAKKYDAEFLVACFQATHPYKKQPLVDLLVQRVYLALEQRAAAEGKSLDEVKQEFYGVCAFNAEVARMKARTKVRMMEARRQEVADQQVRTMQADQRSAFDVCMPAAAPAPSHPAQGLPAIATVFPDVFRAQAFSGQAASMQPRLPLPLPVPVRAVSTEYTHNESNAIRKLDQASGAWLNATHSGMSVGLAQPVDMRAAPIPEPSRQQRSTTLLSTMQAPPQMSHANTTVSESASDSATAHAAPAPGITHHAPFPQPHPTEQLSALEAQVALFRPLTATPPTASPPAANPTLAPLPQPHRQSSSPHAQQTVTFYRALPGGKRLQIARQ</sequence>
<feature type="compositionally biased region" description="Polar residues" evidence="1">
    <location>
        <begin position="258"/>
        <end position="273"/>
    </location>
</feature>
<organism evidence="2 3">
    <name type="scientific">Oleoguttula mirabilis</name>
    <dbReference type="NCBI Taxonomy" id="1507867"/>
    <lineage>
        <taxon>Eukaryota</taxon>
        <taxon>Fungi</taxon>
        <taxon>Dikarya</taxon>
        <taxon>Ascomycota</taxon>
        <taxon>Pezizomycotina</taxon>
        <taxon>Dothideomycetes</taxon>
        <taxon>Dothideomycetidae</taxon>
        <taxon>Mycosphaerellales</taxon>
        <taxon>Teratosphaeriaceae</taxon>
        <taxon>Oleoguttula</taxon>
    </lineage>
</organism>
<gene>
    <name evidence="2" type="ORF">LTR36_001942</name>
</gene>
<feature type="compositionally biased region" description="Pro residues" evidence="1">
    <location>
        <begin position="323"/>
        <end position="338"/>
    </location>
</feature>
<evidence type="ECO:0000313" key="2">
    <source>
        <dbReference type="EMBL" id="KAK4546265.1"/>
    </source>
</evidence>
<dbReference type="Proteomes" id="UP001324427">
    <property type="component" value="Unassembled WGS sequence"/>
</dbReference>
<dbReference type="AlphaFoldDB" id="A0AAV9JMT9"/>
<reference evidence="2 3" key="1">
    <citation type="submission" date="2021-11" db="EMBL/GenBank/DDBJ databases">
        <title>Black yeast isolated from Biological Soil Crust.</title>
        <authorList>
            <person name="Kurbessoian T."/>
        </authorList>
    </citation>
    <scope>NUCLEOTIDE SEQUENCE [LARGE SCALE GENOMIC DNA]</scope>
    <source>
        <strain evidence="2 3">CCFEE 5522</strain>
    </source>
</reference>
<protein>
    <submittedName>
        <fullName evidence="2">Uncharacterized protein</fullName>
    </submittedName>
</protein>
<comment type="caution">
    <text evidence="2">The sequence shown here is derived from an EMBL/GenBank/DDBJ whole genome shotgun (WGS) entry which is preliminary data.</text>
</comment>
<feature type="compositionally biased region" description="Polar residues" evidence="1">
    <location>
        <begin position="340"/>
        <end position="353"/>
    </location>
</feature>
<evidence type="ECO:0000313" key="3">
    <source>
        <dbReference type="Proteomes" id="UP001324427"/>
    </source>
</evidence>
<proteinExistence type="predicted"/>